<dbReference type="Pfam" id="PF14905">
    <property type="entry name" value="OMP_b-brl_3"/>
    <property type="match status" value="1"/>
</dbReference>
<dbReference type="InterPro" id="IPR008969">
    <property type="entry name" value="CarboxyPept-like_regulatory"/>
</dbReference>
<organism evidence="3 4">
    <name type="scientific">Pedobacter nyackensis</name>
    <dbReference type="NCBI Taxonomy" id="475255"/>
    <lineage>
        <taxon>Bacteria</taxon>
        <taxon>Pseudomonadati</taxon>
        <taxon>Bacteroidota</taxon>
        <taxon>Sphingobacteriia</taxon>
        <taxon>Sphingobacteriales</taxon>
        <taxon>Sphingobacteriaceae</taxon>
        <taxon>Pedobacter</taxon>
    </lineage>
</organism>
<feature type="compositionally biased region" description="Polar residues" evidence="1">
    <location>
        <begin position="388"/>
        <end position="411"/>
    </location>
</feature>
<feature type="region of interest" description="Disordered" evidence="1">
    <location>
        <begin position="388"/>
        <end position="412"/>
    </location>
</feature>
<reference evidence="3 4" key="1">
    <citation type="submission" date="2017-04" db="EMBL/GenBank/DDBJ databases">
        <authorList>
            <person name="Afonso C.L."/>
            <person name="Miller P.J."/>
            <person name="Scott M.A."/>
            <person name="Spackman E."/>
            <person name="Goraichik I."/>
            <person name="Dimitrov K.M."/>
            <person name="Suarez D.L."/>
            <person name="Swayne D.E."/>
        </authorList>
    </citation>
    <scope>NUCLEOTIDE SEQUENCE [LARGE SCALE GENOMIC DNA]</scope>
    <source>
        <strain evidence="3 4">DSM 19625</strain>
    </source>
</reference>
<proteinExistence type="predicted"/>
<gene>
    <name evidence="3" type="ORF">SAMN04488101_10494</name>
</gene>
<dbReference type="RefSeq" id="WP_084289211.1">
    <property type="nucleotide sequence ID" value="NZ_FWYB01000004.1"/>
</dbReference>
<sequence>MLNSKTKGTIFLLVLIGLLFNQQLNAQTKRVVSGVVKDSTDLGIPSAHIRLIAGKDTINTSSDSDGKFLLSGIRQTGFDILVRGIGYKSHAGKYTFTDKQTEFELGGIVLKPDVQMLDEVVISGKVSPIRVMKDTIEYNTGAYVVREDDRVEDLLKQLPGMEVDEEGKVTSMGKELTKIRVNGKDFFTGNVKEFIKQLPAEMLSHIQVIDDYGDEANFTGIKTGEPRKVLNLVTKPERNRGRFGNFGSNAGTNNRYGFNATGNLWNGDRQTGMNTSVSNSNNSAGMSQSILAGGSIRQPLNKQLSISGGYNFNQNRNENEMESAVETINEIGTIYNDNNSKSNQKSAGNSVNIDVNGRLKDDFFHASVGGNLTSDKSVRKSNSIQTGAIRQDQLNESGSSNDNPGLSTSFNWGKRLGKKKKRTVMINAGANINSTNGDEHIFTQTGYYDKEADVLVKDSLLNRLVDTRNKTNSFNAGFSFSEPISKATDTVKRESIDLSYALSLNSTNNSLQTSVLDVQGRTNHVDSLSNIYTSQFLSHNLRLSYRYNSKAYDYSFGLSMQPSTLTGSYEGRADKVNQTTVNMSPTADARFLLSKSQSLNLNYNGYTTAPRFEQLQPVPDSRNLLNVIIGNPNLKTSFNHSVNIGYRLFGNTSGRALQIGLNGNVVQNQVVSNVSLIPDTLGGFKQETRFENANGNYNFGSNYSLSLPFAERKYNLSFEGNLGYSNAVVYADNAKNYNRGINFSQSLRASLNTKKVSMGTSVNYSFNANDYSLATANSRDIETWSFNLNSRIIASKYLSGQVNASKRINNGYSINSTNPLLIGATIETTFLKNRMASLSLQASDLLNQGNTVNRIITNNSIIDSRSNQVTRYVVMNFSMRLQNFGGKKKS</sequence>
<dbReference type="OrthoDB" id="1086219at2"/>
<keyword evidence="4" id="KW-1185">Reference proteome</keyword>
<dbReference type="Proteomes" id="UP000192678">
    <property type="component" value="Unassembled WGS sequence"/>
</dbReference>
<dbReference type="STRING" id="475255.SAMN04488101_10494"/>
<name>A0A1W2CPM2_9SPHI</name>
<accession>A0A1W2CPM2</accession>
<evidence type="ECO:0000256" key="1">
    <source>
        <dbReference type="SAM" id="MobiDB-lite"/>
    </source>
</evidence>
<dbReference type="AlphaFoldDB" id="A0A1W2CPM2"/>
<evidence type="ECO:0000259" key="2">
    <source>
        <dbReference type="Pfam" id="PF14905"/>
    </source>
</evidence>
<dbReference type="InterPro" id="IPR041700">
    <property type="entry name" value="OMP_b-brl_3"/>
</dbReference>
<dbReference type="SUPFAM" id="SSF56935">
    <property type="entry name" value="Porins"/>
    <property type="match status" value="1"/>
</dbReference>
<feature type="domain" description="Outer membrane protein beta-barrel" evidence="2">
    <location>
        <begin position="426"/>
        <end position="764"/>
    </location>
</feature>
<evidence type="ECO:0000313" key="3">
    <source>
        <dbReference type="EMBL" id="SMC87141.1"/>
    </source>
</evidence>
<dbReference type="EMBL" id="FWYB01000004">
    <property type="protein sequence ID" value="SMC87141.1"/>
    <property type="molecule type" value="Genomic_DNA"/>
</dbReference>
<dbReference type="Gene3D" id="2.60.40.1120">
    <property type="entry name" value="Carboxypeptidase-like, regulatory domain"/>
    <property type="match status" value="1"/>
</dbReference>
<evidence type="ECO:0000313" key="4">
    <source>
        <dbReference type="Proteomes" id="UP000192678"/>
    </source>
</evidence>
<dbReference type="SUPFAM" id="SSF49464">
    <property type="entry name" value="Carboxypeptidase regulatory domain-like"/>
    <property type="match status" value="1"/>
</dbReference>
<protein>
    <submittedName>
        <fullName evidence="3">CarboxypepD_reg-like domain-containing protein</fullName>
    </submittedName>
</protein>